<feature type="domain" description="Ig-like" evidence="8">
    <location>
        <begin position="722"/>
        <end position="810"/>
    </location>
</feature>
<dbReference type="SUPFAM" id="SSF49265">
    <property type="entry name" value="Fibronectin type III"/>
    <property type="match status" value="1"/>
</dbReference>
<dbReference type="PANTHER" id="PTHR47633:SF7">
    <property type="entry name" value="TITIN HOMOLOG"/>
    <property type="match status" value="1"/>
</dbReference>
<dbReference type="GO" id="GO:0005524">
    <property type="term" value="F:ATP binding"/>
    <property type="evidence" value="ECO:0007669"/>
    <property type="project" value="UniProtKB-UniRule"/>
</dbReference>
<dbReference type="InterPro" id="IPR013098">
    <property type="entry name" value="Ig_I-set"/>
</dbReference>
<evidence type="ECO:0000259" key="8">
    <source>
        <dbReference type="PROSITE" id="PS50835"/>
    </source>
</evidence>
<evidence type="ECO:0000256" key="2">
    <source>
        <dbReference type="ARBA" id="ARBA00006692"/>
    </source>
</evidence>
<dbReference type="InterPro" id="IPR017441">
    <property type="entry name" value="Protein_kinase_ATP_BS"/>
</dbReference>
<dbReference type="FunFam" id="2.60.40.10:FF:000160">
    <property type="entry name" value="Titin a"/>
    <property type="match status" value="1"/>
</dbReference>
<dbReference type="SUPFAM" id="SSF48726">
    <property type="entry name" value="Immunoglobulin"/>
    <property type="match status" value="6"/>
</dbReference>
<dbReference type="STRING" id="1147741.A0A0R3S5Q6"/>
<dbReference type="SMART" id="SM00409">
    <property type="entry name" value="IG"/>
    <property type="match status" value="6"/>
</dbReference>
<dbReference type="FunFam" id="2.60.40.10:FF:000460">
    <property type="entry name" value="Bent, isoform J"/>
    <property type="match status" value="1"/>
</dbReference>
<evidence type="ECO:0000256" key="3">
    <source>
        <dbReference type="ARBA" id="ARBA00022490"/>
    </source>
</evidence>
<dbReference type="Pfam" id="PF00041">
    <property type="entry name" value="fn3"/>
    <property type="match status" value="1"/>
</dbReference>
<dbReference type="PANTHER" id="PTHR47633">
    <property type="entry name" value="IMMUNOGLOBULIN"/>
    <property type="match status" value="1"/>
</dbReference>
<dbReference type="PROSITE" id="PS00107">
    <property type="entry name" value="PROTEIN_KINASE_ATP"/>
    <property type="match status" value="1"/>
</dbReference>
<keyword evidence="4" id="KW-0677">Repeat</keyword>
<keyword evidence="10" id="KW-1185">Reference proteome</keyword>
<dbReference type="SUPFAM" id="SSF56112">
    <property type="entry name" value="Protein kinase-like (PK-like)"/>
    <property type="match status" value="1"/>
</dbReference>
<organism evidence="10 11">
    <name type="scientific">Elaeophora elaphi</name>
    <dbReference type="NCBI Taxonomy" id="1147741"/>
    <lineage>
        <taxon>Eukaryota</taxon>
        <taxon>Metazoa</taxon>
        <taxon>Ecdysozoa</taxon>
        <taxon>Nematoda</taxon>
        <taxon>Chromadorea</taxon>
        <taxon>Rhabditida</taxon>
        <taxon>Spirurina</taxon>
        <taxon>Spiruromorpha</taxon>
        <taxon>Filarioidea</taxon>
        <taxon>Onchocercidae</taxon>
        <taxon>Elaeophora</taxon>
    </lineage>
</organism>
<feature type="domain" description="Fibronectin type-III" evidence="9">
    <location>
        <begin position="64"/>
        <end position="157"/>
    </location>
</feature>
<dbReference type="Proteomes" id="UP000050640">
    <property type="component" value="Unplaced"/>
</dbReference>
<feature type="binding site" evidence="6">
    <location>
        <position position="239"/>
    </location>
    <ligand>
        <name>ATP</name>
        <dbReference type="ChEBI" id="CHEBI:30616"/>
    </ligand>
</feature>
<dbReference type="InterPro" id="IPR000719">
    <property type="entry name" value="Prot_kinase_dom"/>
</dbReference>
<dbReference type="FunFam" id="2.60.40.10:FF:000107">
    <property type="entry name" value="Myosin, light chain kinase a"/>
    <property type="match status" value="1"/>
</dbReference>
<reference evidence="11" key="1">
    <citation type="submission" date="2017-02" db="UniProtKB">
        <authorList>
            <consortium name="WormBaseParasite"/>
        </authorList>
    </citation>
    <scope>IDENTIFICATION</scope>
</reference>
<evidence type="ECO:0000256" key="6">
    <source>
        <dbReference type="PROSITE-ProRule" id="PRU10141"/>
    </source>
</evidence>
<dbReference type="Pfam" id="PF00069">
    <property type="entry name" value="Pkinase"/>
    <property type="match status" value="1"/>
</dbReference>
<dbReference type="Gene3D" id="3.30.200.20">
    <property type="entry name" value="Phosphorylase Kinase, domain 1"/>
    <property type="match status" value="1"/>
</dbReference>
<keyword evidence="5" id="KW-0393">Immunoglobulin domain</keyword>
<dbReference type="GO" id="GO:0019899">
    <property type="term" value="F:enzyme binding"/>
    <property type="evidence" value="ECO:0007669"/>
    <property type="project" value="UniProtKB-ARBA"/>
</dbReference>
<accession>A0A0R3S5Q6</accession>
<dbReference type="CDD" id="cd00096">
    <property type="entry name" value="Ig"/>
    <property type="match status" value="2"/>
</dbReference>
<dbReference type="GO" id="GO:0040017">
    <property type="term" value="P:positive regulation of locomotion"/>
    <property type="evidence" value="ECO:0007669"/>
    <property type="project" value="UniProtKB-ARBA"/>
</dbReference>
<evidence type="ECO:0000313" key="11">
    <source>
        <dbReference type="WBParaSite" id="EEL_0001012501-mRNA-1"/>
    </source>
</evidence>
<dbReference type="InterPro" id="IPR011009">
    <property type="entry name" value="Kinase-like_dom_sf"/>
</dbReference>
<dbReference type="InterPro" id="IPR036116">
    <property type="entry name" value="FN3_sf"/>
</dbReference>
<protein>
    <submittedName>
        <fullName evidence="11">Twitchin</fullName>
    </submittedName>
</protein>
<dbReference type="InterPro" id="IPR036179">
    <property type="entry name" value="Ig-like_dom_sf"/>
</dbReference>
<dbReference type="PROSITE" id="PS50011">
    <property type="entry name" value="PROTEIN_KINASE_DOM"/>
    <property type="match status" value="1"/>
</dbReference>
<keyword evidence="6" id="KW-0067">ATP-binding</keyword>
<evidence type="ECO:0000256" key="4">
    <source>
        <dbReference type="ARBA" id="ARBA00022737"/>
    </source>
</evidence>
<dbReference type="GO" id="GO:0060298">
    <property type="term" value="P:positive regulation of sarcomere organization"/>
    <property type="evidence" value="ECO:0007669"/>
    <property type="project" value="UniProtKB-ARBA"/>
</dbReference>
<comment type="similarity">
    <text evidence="2">Belongs to the protein kinase superfamily. CAMK Ser/Thr protein kinase family.</text>
</comment>
<dbReference type="InterPro" id="IPR003961">
    <property type="entry name" value="FN3_dom"/>
</dbReference>
<keyword evidence="3" id="KW-0963">Cytoplasm</keyword>
<dbReference type="WBParaSite" id="EEL_0001012501-mRNA-1">
    <property type="protein sequence ID" value="EEL_0001012501-mRNA-1"/>
    <property type="gene ID" value="EEL_0001012501"/>
</dbReference>
<evidence type="ECO:0000256" key="5">
    <source>
        <dbReference type="ARBA" id="ARBA00023319"/>
    </source>
</evidence>
<dbReference type="Gene3D" id="1.10.510.10">
    <property type="entry name" value="Transferase(Phosphotransferase) domain 1"/>
    <property type="match status" value="1"/>
</dbReference>
<dbReference type="Gene3D" id="2.60.40.10">
    <property type="entry name" value="Immunoglobulins"/>
    <property type="match status" value="7"/>
</dbReference>
<dbReference type="InterPro" id="IPR013783">
    <property type="entry name" value="Ig-like_fold"/>
</dbReference>
<feature type="domain" description="Ig-like" evidence="8">
    <location>
        <begin position="449"/>
        <end position="534"/>
    </location>
</feature>
<evidence type="ECO:0000256" key="1">
    <source>
        <dbReference type="ARBA" id="ARBA00004496"/>
    </source>
</evidence>
<evidence type="ECO:0000259" key="7">
    <source>
        <dbReference type="PROSITE" id="PS50011"/>
    </source>
</evidence>
<dbReference type="GO" id="GO:0004672">
    <property type="term" value="F:protein kinase activity"/>
    <property type="evidence" value="ECO:0007669"/>
    <property type="project" value="InterPro"/>
</dbReference>
<comment type="subcellular location">
    <subcellularLocation>
        <location evidence="1">Cytoplasm</location>
    </subcellularLocation>
</comment>
<evidence type="ECO:0000259" key="9">
    <source>
        <dbReference type="PROSITE" id="PS50853"/>
    </source>
</evidence>
<dbReference type="PROSITE" id="PS50835">
    <property type="entry name" value="IG_LIKE"/>
    <property type="match status" value="4"/>
</dbReference>
<dbReference type="Pfam" id="PF07679">
    <property type="entry name" value="I-set"/>
    <property type="match status" value="6"/>
</dbReference>
<proteinExistence type="inferred from homology"/>
<dbReference type="PRINTS" id="PR00014">
    <property type="entry name" value="FNTYPEIII"/>
</dbReference>
<name>A0A0R3S5Q6_9BILA</name>
<feature type="domain" description="Protein kinase" evidence="7">
    <location>
        <begin position="210"/>
        <end position="559"/>
    </location>
</feature>
<dbReference type="SMART" id="SM00220">
    <property type="entry name" value="S_TKc"/>
    <property type="match status" value="1"/>
</dbReference>
<dbReference type="SMART" id="SM00060">
    <property type="entry name" value="FN3"/>
    <property type="match status" value="1"/>
</dbReference>
<dbReference type="PROSITE" id="PS50853">
    <property type="entry name" value="FN3"/>
    <property type="match status" value="1"/>
</dbReference>
<dbReference type="InterPro" id="IPR003598">
    <property type="entry name" value="Ig_sub2"/>
</dbReference>
<dbReference type="InterPro" id="IPR007110">
    <property type="entry name" value="Ig-like_dom"/>
</dbReference>
<feature type="domain" description="Ig-like" evidence="8">
    <location>
        <begin position="573"/>
        <end position="660"/>
    </location>
</feature>
<dbReference type="FunFam" id="3.30.200.20:FF:000249">
    <property type="entry name" value="twitchin isoform X2"/>
    <property type="match status" value="1"/>
</dbReference>
<feature type="domain" description="Ig-like" evidence="8">
    <location>
        <begin position="1"/>
        <end position="57"/>
    </location>
</feature>
<dbReference type="AlphaFoldDB" id="A0A0R3S5Q6"/>
<dbReference type="InterPro" id="IPR003599">
    <property type="entry name" value="Ig_sub"/>
</dbReference>
<dbReference type="FunFam" id="2.60.40.10:FF:000425">
    <property type="entry name" value="Myosin light chain kinase"/>
    <property type="match status" value="1"/>
</dbReference>
<sequence>KWFKNSESISDSDKYKITTDDKFTTLTISNATREDFGQYRIVVENNIGSDSATITVTVADGPDPPRFPIVENVLDEAIILSWKTPELDGGSMITNYIVERREAAGGQWEQCAKSRYTYLTVEGLKPKHTYEFRVIAENKHGQSKPCEPTAPIAIPEQRIRKKGYDVDDLGKIVHGKGATSDNYDAYVIDVWKQYYPQSVEPKRESVYDYYDILEEIGSGAFGSVHRCVERATGNTFAAKFVNTPHDADKDTVRKEINTMSVLRHPKLINLHDAFEDNKEVVMIYELYLFLFINSSFHNMSGGELFEKVSDEKNRILSGLSPFGGETDEETIGNVKKCDWNMDDPSFANISQDGKDFIRKLLTLDPKGRMTVHEALEHPWLSGAVNKESSQQIPNERYHSVRDSIRQRYDAWPEPNPPLGRISNYSSLKKHRPAEYHIHDTWFSREEGQPRFIVKPFSTSCDEGGNATFSCRVIASSPPIVTWHKDTDELRQSTKYMKKYIDNNYMITINRVKLEDAGEYTVRAKNSYGAKEEVAFLKVNELARRESTLKTLEFEKRAYVAREREPFKEHQSAPKFTFHLRSRLIQKNHPCKLICNVQGDPIPKVEWFKDGVPIDIDRTHLTYRSGVCTMELFSSRMEDAGTYRCEATNSLGTDYTECTVNVQGRSGETMAIKPLRTRRIYDTLSVGNIERSQSSADVLPGYKKLSVPQSRDDSTAKHDDKLPTFESKLSNITVNEGEQAEFSCSVIGYPEPLIEWLHNGERITDDSRRKISFVAGRASLTIKNTGKQDVGEYFCKASNSAGSETSKADLIVKKNATETDDATDEPLTNGELTGKEIAEQNEIADQTILNGDVMSGKTSGKDGEFRIIRHLEGIQAASGSIATFSVLSSGAADKVIWLKNGKEIQSNENVTTKVSDNEYQLQFSKVSPDDHGIYQVNFFRDNKTFMSVASLAVLDKQNELPISKLPQSVTARSSTPCKFVLEMENAEGLTVQWFKGSSKVEKSDRIKSVKSGNAFKLYFKGVEPDDEGIYVVKVIKDKKAICKYAAALLVEK</sequence>
<dbReference type="GO" id="GO:0031672">
    <property type="term" value="C:A band"/>
    <property type="evidence" value="ECO:0007669"/>
    <property type="project" value="UniProtKB-ARBA"/>
</dbReference>
<keyword evidence="6" id="KW-0547">Nucleotide-binding</keyword>
<evidence type="ECO:0000313" key="10">
    <source>
        <dbReference type="Proteomes" id="UP000050640"/>
    </source>
</evidence>
<dbReference type="GO" id="GO:0045989">
    <property type="term" value="P:positive regulation of striated muscle contraction"/>
    <property type="evidence" value="ECO:0007669"/>
    <property type="project" value="UniProtKB-ARBA"/>
</dbReference>
<dbReference type="CDD" id="cd00063">
    <property type="entry name" value="FN3"/>
    <property type="match status" value="1"/>
</dbReference>
<dbReference type="SMART" id="SM00408">
    <property type="entry name" value="IGc2"/>
    <property type="match status" value="3"/>
</dbReference>